<keyword evidence="1" id="KW-0812">Transmembrane</keyword>
<feature type="transmembrane region" description="Helical" evidence="1">
    <location>
        <begin position="151"/>
        <end position="177"/>
    </location>
</feature>
<feature type="transmembrane region" description="Helical" evidence="1">
    <location>
        <begin position="7"/>
        <end position="27"/>
    </location>
</feature>
<dbReference type="RefSeq" id="WP_212819531.1">
    <property type="nucleotide sequence ID" value="NZ_AP023415.1"/>
</dbReference>
<feature type="transmembrane region" description="Helical" evidence="1">
    <location>
        <begin position="92"/>
        <end position="111"/>
    </location>
</feature>
<protein>
    <submittedName>
        <fullName evidence="2">Membrane protein</fullName>
    </submittedName>
</protein>
<dbReference type="PANTHER" id="PTHR34989:SF1">
    <property type="entry name" value="PROTEIN HDED"/>
    <property type="match status" value="1"/>
</dbReference>
<dbReference type="Proteomes" id="UP000681343">
    <property type="component" value="Chromosome"/>
</dbReference>
<dbReference type="AlphaFoldDB" id="A0A810PY58"/>
<keyword evidence="3" id="KW-1185">Reference proteome</keyword>
<dbReference type="Pfam" id="PF03729">
    <property type="entry name" value="DUF308"/>
    <property type="match status" value="2"/>
</dbReference>
<feature type="transmembrane region" description="Helical" evidence="1">
    <location>
        <begin position="67"/>
        <end position="86"/>
    </location>
</feature>
<dbReference type="KEGG" id="vfa:MM35RIKEN_08080"/>
<proteinExistence type="predicted"/>
<feature type="transmembrane region" description="Helical" evidence="1">
    <location>
        <begin position="33"/>
        <end position="55"/>
    </location>
</feature>
<organism evidence="2 3">
    <name type="scientific">Vescimonas fastidiosa</name>
    <dbReference type="NCBI Taxonomy" id="2714353"/>
    <lineage>
        <taxon>Bacteria</taxon>
        <taxon>Bacillati</taxon>
        <taxon>Bacillota</taxon>
        <taxon>Clostridia</taxon>
        <taxon>Eubacteriales</taxon>
        <taxon>Oscillospiraceae</taxon>
        <taxon>Vescimonas</taxon>
    </lineage>
</organism>
<reference evidence="2" key="1">
    <citation type="submission" date="2020-09" db="EMBL/GenBank/DDBJ databases">
        <title>New species isolated from human feces.</title>
        <authorList>
            <person name="Kitahara M."/>
            <person name="Shigeno Y."/>
            <person name="Shime M."/>
            <person name="Matsumoto Y."/>
            <person name="Nakamura S."/>
            <person name="Motooka D."/>
            <person name="Fukuoka S."/>
            <person name="Nishikawa H."/>
            <person name="Benno Y."/>
        </authorList>
    </citation>
    <scope>NUCLEOTIDE SEQUENCE</scope>
    <source>
        <strain evidence="2">MM35</strain>
    </source>
</reference>
<dbReference type="EMBL" id="AP023415">
    <property type="protein sequence ID" value="BCK78616.1"/>
    <property type="molecule type" value="Genomic_DNA"/>
</dbReference>
<dbReference type="GO" id="GO:0005886">
    <property type="term" value="C:plasma membrane"/>
    <property type="evidence" value="ECO:0007669"/>
    <property type="project" value="TreeGrafter"/>
</dbReference>
<sequence>MKRKNGFGWSELIVGVLLILLGIFAFIRPESMLTGAVVIYGVIAIVMGIEDLVVYARLSRFISFGPMLSLISGILSVMCGVMLIANPNVGKWALTILLPIWFIAHCISELTRTNLIRLIGNPFYYYFSLILNILGLVLGFVMIFSPALSFVTLRAICYMVAIYLILFGIESIIAAFARRNSDW</sequence>
<keyword evidence="1" id="KW-1133">Transmembrane helix</keyword>
<keyword evidence="1" id="KW-0472">Membrane</keyword>
<dbReference type="InterPro" id="IPR005325">
    <property type="entry name" value="DUF308_memb"/>
</dbReference>
<evidence type="ECO:0000313" key="3">
    <source>
        <dbReference type="Proteomes" id="UP000681343"/>
    </source>
</evidence>
<dbReference type="PANTHER" id="PTHR34989">
    <property type="entry name" value="PROTEIN HDED"/>
    <property type="match status" value="1"/>
</dbReference>
<name>A0A810PY58_9FIRM</name>
<evidence type="ECO:0000256" key="1">
    <source>
        <dbReference type="SAM" id="Phobius"/>
    </source>
</evidence>
<accession>A0A810PY58</accession>
<evidence type="ECO:0000313" key="2">
    <source>
        <dbReference type="EMBL" id="BCK78616.1"/>
    </source>
</evidence>
<feature type="transmembrane region" description="Helical" evidence="1">
    <location>
        <begin position="123"/>
        <end position="145"/>
    </location>
</feature>
<dbReference type="InterPro" id="IPR052712">
    <property type="entry name" value="Acid_resist_chaperone_HdeD"/>
</dbReference>
<gene>
    <name evidence="2" type="ORF">MM35RIKEN_08080</name>
</gene>